<dbReference type="PANTHER" id="PTHR13288:SF8">
    <property type="entry name" value="SPLICING FACTOR 45"/>
    <property type="match status" value="1"/>
</dbReference>
<dbReference type="GO" id="GO:0071011">
    <property type="term" value="C:precatalytic spliceosome"/>
    <property type="evidence" value="ECO:0007669"/>
    <property type="project" value="TreeGrafter"/>
</dbReference>
<feature type="compositionally biased region" description="Basic and acidic residues" evidence="7">
    <location>
        <begin position="177"/>
        <end position="197"/>
    </location>
</feature>
<dbReference type="Proteomes" id="UP000076078">
    <property type="component" value="Unassembled WGS sequence"/>
</dbReference>
<sequence>MSKTPGLYDDLDIDNKQSESEYNENDDAIRPTAIAEDTVDIVDENSINSKAVTKNINGDTDKNNINSNMIIDSTINNNSETSSITSNSGNNISSIKLPPKLLHAKKMKATTTPVQNKPPVFEKSPILESKNNNINNKNKNKYNNNNNGHDTVMMEEEILDEYNPFQPNDYEQYVREREKQEQERIKRETEQMNRRTNENQMDTTHLPNKKRPLSPKSSTNTSSNIMKINPLYDDESGEAAFARRQKMSKTLNSPTTTVDTTSTSTKTTTTPPPPITATTTTTTTSHPSTATTTSIASSQSQFSALPTKVLLLSNITTKNEIDDQLQEEIQKECEKYGVVKQIKIHVVEKNVQNPGEVRVFINFDSPEYSQNAFLQLNDRYFAKRKVIANYYKENLYFRNKLDPPSL</sequence>
<keyword evidence="4" id="KW-0508">mRNA splicing</keyword>
<evidence type="ECO:0000256" key="3">
    <source>
        <dbReference type="ARBA" id="ARBA00022884"/>
    </source>
</evidence>
<evidence type="ECO:0000256" key="5">
    <source>
        <dbReference type="ARBA" id="ARBA00023242"/>
    </source>
</evidence>
<feature type="compositionally biased region" description="Low complexity" evidence="7">
    <location>
        <begin position="276"/>
        <end position="298"/>
    </location>
</feature>
<gene>
    <name evidence="9" type="ORF">DLAC_01622</name>
</gene>
<dbReference type="PANTHER" id="PTHR13288">
    <property type="entry name" value="SPLICING FACTOR 45 SPF45"/>
    <property type="match status" value="1"/>
</dbReference>
<dbReference type="Gene3D" id="3.30.70.330">
    <property type="match status" value="1"/>
</dbReference>
<dbReference type="FunFam" id="3.30.70.330:FF:000382">
    <property type="entry name" value="G-patch domain-containing protein"/>
    <property type="match status" value="1"/>
</dbReference>
<dbReference type="AlphaFoldDB" id="A0A152A5W8"/>
<dbReference type="GO" id="GO:0003723">
    <property type="term" value="F:RNA binding"/>
    <property type="evidence" value="ECO:0007669"/>
    <property type="project" value="UniProtKB-UniRule"/>
</dbReference>
<protein>
    <submittedName>
        <fullName evidence="9">RNA-binding region RNP-1 domain-containing protein</fullName>
    </submittedName>
</protein>
<dbReference type="InterPro" id="IPR012677">
    <property type="entry name" value="Nucleotide-bd_a/b_plait_sf"/>
</dbReference>
<dbReference type="InterPro" id="IPR000504">
    <property type="entry name" value="RRM_dom"/>
</dbReference>
<dbReference type="OrthoDB" id="21433at2759"/>
<dbReference type="CDD" id="cd12374">
    <property type="entry name" value="RRM_UHM_SPF45_PUF60"/>
    <property type="match status" value="1"/>
</dbReference>
<reference evidence="9 10" key="1">
    <citation type="submission" date="2015-12" db="EMBL/GenBank/DDBJ databases">
        <title>Dictyostelia acquired genes for synthesis and detection of signals that induce cell-type specialization by lateral gene transfer from prokaryotes.</title>
        <authorList>
            <person name="Gloeckner G."/>
            <person name="Schaap P."/>
        </authorList>
    </citation>
    <scope>NUCLEOTIDE SEQUENCE [LARGE SCALE GENOMIC DNA]</scope>
    <source>
        <strain evidence="9 10">TK</strain>
    </source>
</reference>
<dbReference type="SMART" id="SM00361">
    <property type="entry name" value="RRM_1"/>
    <property type="match status" value="1"/>
</dbReference>
<feature type="region of interest" description="Disordered" evidence="7">
    <location>
        <begin position="1"/>
        <end position="28"/>
    </location>
</feature>
<evidence type="ECO:0000259" key="8">
    <source>
        <dbReference type="PROSITE" id="PS50102"/>
    </source>
</evidence>
<evidence type="ECO:0000256" key="6">
    <source>
        <dbReference type="PROSITE-ProRule" id="PRU00176"/>
    </source>
</evidence>
<dbReference type="EMBL" id="LODT01000006">
    <property type="protein sequence ID" value="KYR01622.1"/>
    <property type="molecule type" value="Genomic_DNA"/>
</dbReference>
<proteinExistence type="predicted"/>
<dbReference type="InterPro" id="IPR035979">
    <property type="entry name" value="RBD_domain_sf"/>
</dbReference>
<feature type="domain" description="RRM" evidence="8">
    <location>
        <begin position="308"/>
        <end position="393"/>
    </location>
</feature>
<comment type="subcellular location">
    <subcellularLocation>
        <location evidence="1">Nucleus</location>
    </subcellularLocation>
</comment>
<evidence type="ECO:0000313" key="10">
    <source>
        <dbReference type="Proteomes" id="UP000076078"/>
    </source>
</evidence>
<evidence type="ECO:0000256" key="4">
    <source>
        <dbReference type="ARBA" id="ARBA00023187"/>
    </source>
</evidence>
<feature type="region of interest" description="Disordered" evidence="7">
    <location>
        <begin position="177"/>
        <end position="231"/>
    </location>
</feature>
<keyword evidence="5" id="KW-0539">Nucleus</keyword>
<evidence type="ECO:0000313" key="9">
    <source>
        <dbReference type="EMBL" id="KYR01622.1"/>
    </source>
</evidence>
<dbReference type="InterPro" id="IPR040052">
    <property type="entry name" value="RBM17"/>
</dbReference>
<dbReference type="SUPFAM" id="SSF54928">
    <property type="entry name" value="RNA-binding domain, RBD"/>
    <property type="match status" value="1"/>
</dbReference>
<dbReference type="STRING" id="361077.A0A152A5W8"/>
<feature type="compositionally biased region" description="Polar residues" evidence="7">
    <location>
        <begin position="215"/>
        <end position="226"/>
    </location>
</feature>
<dbReference type="PROSITE" id="PS50102">
    <property type="entry name" value="RRM"/>
    <property type="match status" value="1"/>
</dbReference>
<feature type="region of interest" description="Disordered" evidence="7">
    <location>
        <begin position="246"/>
        <end position="298"/>
    </location>
</feature>
<dbReference type="InterPro" id="IPR003954">
    <property type="entry name" value="RRM_euk-type"/>
</dbReference>
<keyword evidence="2" id="KW-0507">mRNA processing</keyword>
<evidence type="ECO:0000256" key="2">
    <source>
        <dbReference type="ARBA" id="ARBA00022664"/>
    </source>
</evidence>
<keyword evidence="3 6" id="KW-0694">RNA-binding</keyword>
<keyword evidence="10" id="KW-1185">Reference proteome</keyword>
<dbReference type="OMA" id="RTNENQM"/>
<feature type="compositionally biased region" description="Low complexity" evidence="7">
    <location>
        <begin position="253"/>
        <end position="269"/>
    </location>
</feature>
<name>A0A152A5W8_TIELA</name>
<evidence type="ECO:0000256" key="7">
    <source>
        <dbReference type="SAM" id="MobiDB-lite"/>
    </source>
</evidence>
<organism evidence="9 10">
    <name type="scientific">Tieghemostelium lacteum</name>
    <name type="common">Slime mold</name>
    <name type="synonym">Dictyostelium lacteum</name>
    <dbReference type="NCBI Taxonomy" id="361077"/>
    <lineage>
        <taxon>Eukaryota</taxon>
        <taxon>Amoebozoa</taxon>
        <taxon>Evosea</taxon>
        <taxon>Eumycetozoa</taxon>
        <taxon>Dictyostelia</taxon>
        <taxon>Dictyosteliales</taxon>
        <taxon>Raperosteliaceae</taxon>
        <taxon>Tieghemostelium</taxon>
    </lineage>
</organism>
<evidence type="ECO:0000256" key="1">
    <source>
        <dbReference type="ARBA" id="ARBA00004123"/>
    </source>
</evidence>
<dbReference type="GO" id="GO:0045292">
    <property type="term" value="P:mRNA cis splicing, via spliceosome"/>
    <property type="evidence" value="ECO:0007669"/>
    <property type="project" value="InterPro"/>
</dbReference>
<dbReference type="InParanoid" id="A0A152A5W8"/>
<comment type="caution">
    <text evidence="9">The sequence shown here is derived from an EMBL/GenBank/DDBJ whole genome shotgun (WGS) entry which is preliminary data.</text>
</comment>
<accession>A0A152A5W8</accession>